<feature type="domain" description="Fe/B12 periplasmic-binding" evidence="5">
    <location>
        <begin position="72"/>
        <end position="331"/>
    </location>
</feature>
<dbReference type="InterPro" id="IPR002491">
    <property type="entry name" value="ABC_transptr_periplasmic_BD"/>
</dbReference>
<dbReference type="PROSITE" id="PS50983">
    <property type="entry name" value="FE_B12_PBP"/>
    <property type="match status" value="1"/>
</dbReference>
<sequence length="333" mass="36651">MNTYNALSSNAVNLYRHLIWFVVGLLLFILLSSCTKDPLPDLAAQRSPLPQNSSRTIEHAMGTSQVPQKPQRVVVVDTAALDASLALDVKPVGSVIYEQFPNYLGSQTEGIESVGDGNQPNLETILRLNPDLILGSKVGSKRLYKNLNRIAPTVFSEGSGRAGDWQENFILFAQALNKEQQGWQLLQDYKDKAAALNTQSKDVSETVVSIVATAQGKVGVFSVKSFAGSILQDIGVDRPKAQQKPKRHAAFVSREDLESLDGDIIFLVRDQRSDTSLDRQAFVSDPIWAKLKAVKRDRIYEVSNQVWSAGRNILAAQEILKDLETALSAENQS</sequence>
<dbReference type="EMBL" id="PQWO01000009">
    <property type="protein sequence ID" value="PZD72654.1"/>
    <property type="molecule type" value="Genomic_DNA"/>
</dbReference>
<keyword evidence="7" id="KW-1185">Reference proteome</keyword>
<gene>
    <name evidence="6" type="primary">yfiY_2</name>
    <name evidence="6" type="ORF">C1752_03490</name>
</gene>
<comment type="subcellular location">
    <subcellularLocation>
        <location evidence="1">Cell envelope</location>
    </subcellularLocation>
</comment>
<dbReference type="SUPFAM" id="SSF53807">
    <property type="entry name" value="Helical backbone' metal receptor"/>
    <property type="match status" value="1"/>
</dbReference>
<dbReference type="PANTHER" id="PTHR30532:SF25">
    <property type="entry name" value="IRON(III) DICITRATE-BINDING PERIPLASMIC PROTEIN"/>
    <property type="match status" value="1"/>
</dbReference>
<name>A0A2W1JRI4_9CYAN</name>
<accession>A0A2W1JRI4</accession>
<keyword evidence="4" id="KW-0732">Signal</keyword>
<evidence type="ECO:0000256" key="3">
    <source>
        <dbReference type="ARBA" id="ARBA00022448"/>
    </source>
</evidence>
<keyword evidence="6" id="KW-0449">Lipoprotein</keyword>
<dbReference type="PANTHER" id="PTHR30532">
    <property type="entry name" value="IRON III DICITRATE-BINDING PERIPLASMIC PROTEIN"/>
    <property type="match status" value="1"/>
</dbReference>
<comment type="similarity">
    <text evidence="2">Belongs to the bacterial solute-binding protein 8 family.</text>
</comment>
<reference evidence="6 7" key="1">
    <citation type="journal article" date="2018" name="Sci. Rep.">
        <title>A novel species of the marine cyanobacterium Acaryochloris with a unique pigment content and lifestyle.</title>
        <authorList>
            <person name="Partensky F."/>
            <person name="Six C."/>
            <person name="Ratin M."/>
            <person name="Garczarek L."/>
            <person name="Vaulot D."/>
            <person name="Probert I."/>
            <person name="Calteau A."/>
            <person name="Gourvil P."/>
            <person name="Marie D."/>
            <person name="Grebert T."/>
            <person name="Bouchier C."/>
            <person name="Le Panse S."/>
            <person name="Gachenot M."/>
            <person name="Rodriguez F."/>
            <person name="Garrido J.L."/>
        </authorList>
    </citation>
    <scope>NUCLEOTIDE SEQUENCE [LARGE SCALE GENOMIC DNA]</scope>
    <source>
        <strain evidence="6 7">RCC1774</strain>
    </source>
</reference>
<evidence type="ECO:0000256" key="2">
    <source>
        <dbReference type="ARBA" id="ARBA00008814"/>
    </source>
</evidence>
<dbReference type="Gene3D" id="3.40.50.1980">
    <property type="entry name" value="Nitrogenase molybdenum iron protein domain"/>
    <property type="match status" value="2"/>
</dbReference>
<dbReference type="CDD" id="cd01146">
    <property type="entry name" value="FhuD"/>
    <property type="match status" value="1"/>
</dbReference>
<proteinExistence type="inferred from homology"/>
<evidence type="ECO:0000313" key="7">
    <source>
        <dbReference type="Proteomes" id="UP000248857"/>
    </source>
</evidence>
<evidence type="ECO:0000256" key="4">
    <source>
        <dbReference type="ARBA" id="ARBA00022729"/>
    </source>
</evidence>
<dbReference type="Proteomes" id="UP000248857">
    <property type="component" value="Unassembled WGS sequence"/>
</dbReference>
<dbReference type="OrthoDB" id="418958at2"/>
<comment type="caution">
    <text evidence="6">The sequence shown here is derived from an EMBL/GenBank/DDBJ whole genome shotgun (WGS) entry which is preliminary data.</text>
</comment>
<evidence type="ECO:0000259" key="5">
    <source>
        <dbReference type="PROSITE" id="PS50983"/>
    </source>
</evidence>
<evidence type="ECO:0000256" key="1">
    <source>
        <dbReference type="ARBA" id="ARBA00004196"/>
    </source>
</evidence>
<dbReference type="RefSeq" id="WP_110986925.1">
    <property type="nucleotide sequence ID" value="NZ_CAWNWM010000009.1"/>
</dbReference>
<dbReference type="GO" id="GO:1901678">
    <property type="term" value="P:iron coordination entity transport"/>
    <property type="evidence" value="ECO:0007669"/>
    <property type="project" value="UniProtKB-ARBA"/>
</dbReference>
<organism evidence="6 7">
    <name type="scientific">Acaryochloris thomasi RCC1774</name>
    <dbReference type="NCBI Taxonomy" id="1764569"/>
    <lineage>
        <taxon>Bacteria</taxon>
        <taxon>Bacillati</taxon>
        <taxon>Cyanobacteriota</taxon>
        <taxon>Cyanophyceae</taxon>
        <taxon>Acaryochloridales</taxon>
        <taxon>Acaryochloridaceae</taxon>
        <taxon>Acaryochloris</taxon>
        <taxon>Acaryochloris thomasi</taxon>
    </lineage>
</organism>
<evidence type="ECO:0000313" key="6">
    <source>
        <dbReference type="EMBL" id="PZD72654.1"/>
    </source>
</evidence>
<dbReference type="InterPro" id="IPR051313">
    <property type="entry name" value="Bact_iron-sidero_bind"/>
</dbReference>
<dbReference type="AlphaFoldDB" id="A0A2W1JRI4"/>
<protein>
    <submittedName>
        <fullName evidence="6">Putative siderophore-binding lipoprotein YfiY</fullName>
    </submittedName>
</protein>
<keyword evidence="3" id="KW-0813">Transport</keyword>
<dbReference type="GO" id="GO:0030288">
    <property type="term" value="C:outer membrane-bounded periplasmic space"/>
    <property type="evidence" value="ECO:0007669"/>
    <property type="project" value="TreeGrafter"/>
</dbReference>
<dbReference type="Pfam" id="PF01497">
    <property type="entry name" value="Peripla_BP_2"/>
    <property type="match status" value="1"/>
</dbReference>